<keyword evidence="1" id="KW-0812">Transmembrane</keyword>
<reference evidence="2" key="1">
    <citation type="submission" date="2018-04" db="EMBL/GenBank/DDBJ databases">
        <title>Transcriptome assembly of Sipha flava.</title>
        <authorList>
            <person name="Scully E.D."/>
            <person name="Geib S.M."/>
            <person name="Palmer N.A."/>
            <person name="Koch K."/>
            <person name="Bradshaw J."/>
            <person name="Heng-Moss T."/>
            <person name="Sarath G."/>
        </authorList>
    </citation>
    <scope>NUCLEOTIDE SEQUENCE</scope>
</reference>
<dbReference type="AlphaFoldDB" id="A0A2S2Q1A2"/>
<keyword evidence="1" id="KW-0472">Membrane</keyword>
<gene>
    <name evidence="2" type="ORF">g.132975</name>
</gene>
<evidence type="ECO:0000256" key="1">
    <source>
        <dbReference type="SAM" id="Phobius"/>
    </source>
</evidence>
<accession>A0A2S2Q1A2</accession>
<name>A0A2S2Q1A2_9HEMI</name>
<protein>
    <submittedName>
        <fullName evidence="2">Uncharacterized protein</fullName>
    </submittedName>
</protein>
<keyword evidence="1" id="KW-1133">Transmembrane helix</keyword>
<organism evidence="2">
    <name type="scientific">Sipha flava</name>
    <name type="common">yellow sugarcane aphid</name>
    <dbReference type="NCBI Taxonomy" id="143950"/>
    <lineage>
        <taxon>Eukaryota</taxon>
        <taxon>Metazoa</taxon>
        <taxon>Ecdysozoa</taxon>
        <taxon>Arthropoda</taxon>
        <taxon>Hexapoda</taxon>
        <taxon>Insecta</taxon>
        <taxon>Pterygota</taxon>
        <taxon>Neoptera</taxon>
        <taxon>Paraneoptera</taxon>
        <taxon>Hemiptera</taxon>
        <taxon>Sternorrhyncha</taxon>
        <taxon>Aphidomorpha</taxon>
        <taxon>Aphidoidea</taxon>
        <taxon>Aphididae</taxon>
        <taxon>Sipha</taxon>
    </lineage>
</organism>
<evidence type="ECO:0000313" key="2">
    <source>
        <dbReference type="EMBL" id="MBY71423.1"/>
    </source>
</evidence>
<feature type="transmembrane region" description="Helical" evidence="1">
    <location>
        <begin position="55"/>
        <end position="78"/>
    </location>
</feature>
<sequence length="104" mass="12591">MTFNTTRIYSIVKKGKFERSIVQNRTHLINSSFFLHNLHVRFTLSFRIIPIRNRFFYFVTYLGWCCIANRVIFSFLTYRATVASELPRSVRRYTHVILNKCIRY</sequence>
<dbReference type="EMBL" id="GGMS01002220">
    <property type="protein sequence ID" value="MBY71423.1"/>
    <property type="molecule type" value="Transcribed_RNA"/>
</dbReference>
<proteinExistence type="predicted"/>